<dbReference type="Gene3D" id="3.10.110.10">
    <property type="entry name" value="Ubiquitin Conjugating Enzyme"/>
    <property type="match status" value="1"/>
</dbReference>
<dbReference type="GO" id="GO:0061631">
    <property type="term" value="F:ubiquitin conjugating enzyme activity"/>
    <property type="evidence" value="ECO:0007669"/>
    <property type="project" value="UniProtKB-EC"/>
</dbReference>
<evidence type="ECO:0000256" key="7">
    <source>
        <dbReference type="RuleBase" id="RU362109"/>
    </source>
</evidence>
<keyword evidence="3" id="KW-0808">Transferase</keyword>
<gene>
    <name evidence="9" type="ORF">g.3138</name>
</gene>
<name>A0A1B6ECD3_9HEMI</name>
<evidence type="ECO:0000259" key="8">
    <source>
        <dbReference type="PROSITE" id="PS50127"/>
    </source>
</evidence>
<evidence type="ECO:0000256" key="6">
    <source>
        <dbReference type="PROSITE-ProRule" id="PRU10133"/>
    </source>
</evidence>
<dbReference type="SMART" id="SM00212">
    <property type="entry name" value="UBCc"/>
    <property type="match status" value="1"/>
</dbReference>
<evidence type="ECO:0000256" key="2">
    <source>
        <dbReference type="ARBA" id="ARBA00012486"/>
    </source>
</evidence>
<accession>A0A1B6ECD3</accession>
<dbReference type="FunFam" id="3.10.110.10:FF:000011">
    <property type="entry name" value="Ubiquitin-conjugating enzyme E2 L3"/>
    <property type="match status" value="1"/>
</dbReference>
<keyword evidence="7" id="KW-0547">Nucleotide-binding</keyword>
<evidence type="ECO:0000256" key="1">
    <source>
        <dbReference type="ARBA" id="ARBA00000485"/>
    </source>
</evidence>
<dbReference type="CDD" id="cd23801">
    <property type="entry name" value="UBCc_UBE2L3"/>
    <property type="match status" value="1"/>
</dbReference>
<feature type="active site" description="Glycyl thioester intermediate" evidence="6">
    <location>
        <position position="86"/>
    </location>
</feature>
<evidence type="ECO:0000256" key="5">
    <source>
        <dbReference type="ARBA" id="ARBA00067751"/>
    </source>
</evidence>
<dbReference type="SUPFAM" id="SSF54495">
    <property type="entry name" value="UBC-like"/>
    <property type="match status" value="1"/>
</dbReference>
<dbReference type="GO" id="GO:0005524">
    <property type="term" value="F:ATP binding"/>
    <property type="evidence" value="ECO:0007669"/>
    <property type="project" value="UniProtKB-UniRule"/>
</dbReference>
<dbReference type="EC" id="2.3.2.23" evidence="2"/>
<dbReference type="InterPro" id="IPR016135">
    <property type="entry name" value="UBQ-conjugating_enzyme/RWD"/>
</dbReference>
<proteinExistence type="inferred from homology"/>
<organism evidence="9">
    <name type="scientific">Clastoptera arizonana</name>
    <name type="common">Arizona spittle bug</name>
    <dbReference type="NCBI Taxonomy" id="38151"/>
    <lineage>
        <taxon>Eukaryota</taxon>
        <taxon>Metazoa</taxon>
        <taxon>Ecdysozoa</taxon>
        <taxon>Arthropoda</taxon>
        <taxon>Hexapoda</taxon>
        <taxon>Insecta</taxon>
        <taxon>Pterygota</taxon>
        <taxon>Neoptera</taxon>
        <taxon>Paraneoptera</taxon>
        <taxon>Hemiptera</taxon>
        <taxon>Auchenorrhyncha</taxon>
        <taxon>Cercopoidea</taxon>
        <taxon>Clastopteridae</taxon>
        <taxon>Clastoptera</taxon>
    </lineage>
</organism>
<evidence type="ECO:0000256" key="3">
    <source>
        <dbReference type="ARBA" id="ARBA00022679"/>
    </source>
</evidence>
<comment type="catalytic activity">
    <reaction evidence="1">
        <text>S-ubiquitinyl-[E1 ubiquitin-activating enzyme]-L-cysteine + [E2 ubiquitin-conjugating enzyme]-L-cysteine = [E1 ubiquitin-activating enzyme]-L-cysteine + S-ubiquitinyl-[E2 ubiquitin-conjugating enzyme]-L-cysteine.</text>
        <dbReference type="EC" id="2.3.2.23"/>
    </reaction>
</comment>
<dbReference type="PROSITE" id="PS50127">
    <property type="entry name" value="UBC_2"/>
    <property type="match status" value="1"/>
</dbReference>
<dbReference type="AlphaFoldDB" id="A0A1B6ECD3"/>
<sequence length="153" mass="17646">MANSKRLQREVCNIMADGGIESVNLIIDESNYNLWEGLILPNNLPYSKGAFKINIDFPLDYPFKPPKITFITQIYHPNVNEKGEICLTILNSENWKPTTKISQVLMELVNVIDKPELSHSLRPDVADEYINNYKHFLKTAESYVLLHSEKRPQ</sequence>
<dbReference type="PANTHER" id="PTHR24068">
    <property type="entry name" value="UBIQUITIN-CONJUGATING ENZYME E2"/>
    <property type="match status" value="1"/>
</dbReference>
<dbReference type="PROSITE" id="PS00183">
    <property type="entry name" value="UBC_1"/>
    <property type="match status" value="1"/>
</dbReference>
<evidence type="ECO:0000256" key="4">
    <source>
        <dbReference type="ARBA" id="ARBA00022786"/>
    </source>
</evidence>
<feature type="domain" description="UBC core" evidence="8">
    <location>
        <begin position="2"/>
        <end position="149"/>
    </location>
</feature>
<dbReference type="InterPro" id="IPR023313">
    <property type="entry name" value="UBQ-conjugating_AS"/>
</dbReference>
<keyword evidence="4 7" id="KW-0833">Ubl conjugation pathway</keyword>
<reference evidence="9" key="1">
    <citation type="submission" date="2015-12" db="EMBL/GenBank/DDBJ databases">
        <title>De novo transcriptome assembly of four potential Pierce s Disease insect vectors from Arizona vineyards.</title>
        <authorList>
            <person name="Tassone E.E."/>
        </authorList>
    </citation>
    <scope>NUCLEOTIDE SEQUENCE</scope>
</reference>
<protein>
    <recommendedName>
        <fullName evidence="5">Ubiquitin-conjugating enzyme E2-18 kDa</fullName>
        <ecNumber evidence="2">2.3.2.23</ecNumber>
    </recommendedName>
</protein>
<dbReference type="InterPro" id="IPR000608">
    <property type="entry name" value="UBC"/>
</dbReference>
<dbReference type="Pfam" id="PF00179">
    <property type="entry name" value="UQ_con"/>
    <property type="match status" value="1"/>
</dbReference>
<evidence type="ECO:0000313" key="9">
    <source>
        <dbReference type="EMBL" id="JAS35592.1"/>
    </source>
</evidence>
<keyword evidence="7" id="KW-0067">ATP-binding</keyword>
<dbReference type="EMBL" id="GEDC01001706">
    <property type="protein sequence ID" value="JAS35592.1"/>
    <property type="molecule type" value="Transcribed_RNA"/>
</dbReference>
<comment type="similarity">
    <text evidence="7">Belongs to the ubiquitin-conjugating enzyme family.</text>
</comment>